<evidence type="ECO:0000313" key="1">
    <source>
        <dbReference type="EMBL" id="KKN52660.1"/>
    </source>
</evidence>
<dbReference type="AlphaFoldDB" id="A0A0F9R7Y5"/>
<gene>
    <name evidence="1" type="ORF">LCGC14_0610540</name>
</gene>
<accession>A0A0F9R7Y5</accession>
<comment type="caution">
    <text evidence="1">The sequence shown here is derived from an EMBL/GenBank/DDBJ whole genome shotgun (WGS) entry which is preliminary data.</text>
</comment>
<protein>
    <submittedName>
        <fullName evidence="1">Uncharacterized protein</fullName>
    </submittedName>
</protein>
<name>A0A0F9R7Y5_9ZZZZ</name>
<proteinExistence type="predicted"/>
<organism evidence="1">
    <name type="scientific">marine sediment metagenome</name>
    <dbReference type="NCBI Taxonomy" id="412755"/>
    <lineage>
        <taxon>unclassified sequences</taxon>
        <taxon>metagenomes</taxon>
        <taxon>ecological metagenomes</taxon>
    </lineage>
</organism>
<sequence length="56" mass="6426">MTTDKYLTQHILWQTVNRGTPKDEYQIYLDCADDGNGGDITRSGAPLKTFDEWMNT</sequence>
<dbReference type="EMBL" id="LAZR01001010">
    <property type="protein sequence ID" value="KKN52660.1"/>
    <property type="molecule type" value="Genomic_DNA"/>
</dbReference>
<reference evidence="1" key="1">
    <citation type="journal article" date="2015" name="Nature">
        <title>Complex archaea that bridge the gap between prokaryotes and eukaryotes.</title>
        <authorList>
            <person name="Spang A."/>
            <person name="Saw J.H."/>
            <person name="Jorgensen S.L."/>
            <person name="Zaremba-Niedzwiedzka K."/>
            <person name="Martijn J."/>
            <person name="Lind A.E."/>
            <person name="van Eijk R."/>
            <person name="Schleper C."/>
            <person name="Guy L."/>
            <person name="Ettema T.J."/>
        </authorList>
    </citation>
    <scope>NUCLEOTIDE SEQUENCE</scope>
</reference>